<keyword evidence="5" id="KW-1185">Reference proteome</keyword>
<evidence type="ECO:0000313" key="5">
    <source>
        <dbReference type="Proteomes" id="UP001201980"/>
    </source>
</evidence>
<name>A0AAD5S4Y0_9PEZI</name>
<comment type="caution">
    <text evidence="4">The sequence shown here is derived from an EMBL/GenBank/DDBJ whole genome shotgun (WGS) entry which is preliminary data.</text>
</comment>
<reference evidence="4" key="1">
    <citation type="submission" date="2022-07" db="EMBL/GenBank/DDBJ databases">
        <title>Draft genome sequence of Zalerion maritima ATCC 34329, a (micro)plastics degrading marine fungus.</title>
        <authorList>
            <person name="Paco A."/>
            <person name="Goncalves M.F.M."/>
            <person name="Rocha-Santos T.A.P."/>
            <person name="Alves A."/>
        </authorList>
    </citation>
    <scope>NUCLEOTIDE SEQUENCE</scope>
    <source>
        <strain evidence="4">ATCC 34329</strain>
    </source>
</reference>
<dbReference type="Proteomes" id="UP001201980">
    <property type="component" value="Unassembled WGS sequence"/>
</dbReference>
<feature type="region of interest" description="Disordered" evidence="1">
    <location>
        <begin position="54"/>
        <end position="74"/>
    </location>
</feature>
<evidence type="ECO:0000259" key="3">
    <source>
        <dbReference type="SMART" id="SM00672"/>
    </source>
</evidence>
<keyword evidence="2" id="KW-0472">Membrane</keyword>
<dbReference type="Pfam" id="PF05686">
    <property type="entry name" value="Glyco_transf_90"/>
    <property type="match status" value="1"/>
</dbReference>
<feature type="domain" description="Glycosyl transferase CAP10" evidence="3">
    <location>
        <begin position="334"/>
        <end position="613"/>
    </location>
</feature>
<sequence>MADDKEPILPFMKSPMIRTRPLRFILNRFVLPAVVLTVIFLYLGQISYFVAPAASDRHEPPGSSEKTSPVLEPHQPQVISQQPLGLDNNPPFSYSKHPIEQLVEAADQQFDALLSKEAKNLADAANTYKLRRGRHPPPGFAAWYQYAVEHSSMVIEDLFDPIYDDLAPFWGLDPIRMRQDASCFEMRLTVRNGNVSTASDWFWTRIWKDMIKEIEHLLPDMDVALNAMDEPRIVAPYEEVERARQVGMANRVDFSNPKTKAEDMVNFFPRLPKNLVDDEDKKKVTSRMGWIREGSYWDITKAGCSPESNVGKKTQQTPTYMYRGFVSNFSQATSVCENPALYNTSGIFTHPLSIKTTQTLFPLFGGSKLETNNEIRLPAPMYYDENENFSGGGEHGPEWENKTNHAVWRGFASGGLAGSDRWKGMQRHRFVQLNNATAIPGPSRLAAVKDNHFDEWAERVSNVHFTGLNCGDKCASVHDHFQKADKMTLAEQFESKLLPDIDGNSFSGRYRGFLASTSLPVKATIWKEWHDSRLVPWKHFVPMSYWFEEWWDIVEYFLGYMTSSGVQVGGNDKMGKKIATDGKEWAEKVLRKEDMVVYTFRLLLEYARVTDAEREKMGWAEDVDGR</sequence>
<keyword evidence="2" id="KW-0812">Transmembrane</keyword>
<gene>
    <name evidence="4" type="ORF">MKZ38_002838</name>
</gene>
<dbReference type="InterPro" id="IPR051091">
    <property type="entry name" value="O-Glucosyltr/Glycosyltrsf_90"/>
</dbReference>
<dbReference type="SMART" id="SM00672">
    <property type="entry name" value="CAP10"/>
    <property type="match status" value="1"/>
</dbReference>
<dbReference type="AlphaFoldDB" id="A0AAD5S4Y0"/>
<dbReference type="PANTHER" id="PTHR12203">
    <property type="entry name" value="KDEL LYS-ASP-GLU-LEU CONTAINING - RELATED"/>
    <property type="match status" value="1"/>
</dbReference>
<feature type="transmembrane region" description="Helical" evidence="2">
    <location>
        <begin position="21"/>
        <end position="43"/>
    </location>
</feature>
<organism evidence="4 5">
    <name type="scientific">Zalerion maritima</name>
    <dbReference type="NCBI Taxonomy" id="339359"/>
    <lineage>
        <taxon>Eukaryota</taxon>
        <taxon>Fungi</taxon>
        <taxon>Dikarya</taxon>
        <taxon>Ascomycota</taxon>
        <taxon>Pezizomycotina</taxon>
        <taxon>Sordariomycetes</taxon>
        <taxon>Lulworthiomycetidae</taxon>
        <taxon>Lulworthiales</taxon>
        <taxon>Lulworthiaceae</taxon>
        <taxon>Zalerion</taxon>
    </lineage>
</organism>
<evidence type="ECO:0000256" key="2">
    <source>
        <dbReference type="SAM" id="Phobius"/>
    </source>
</evidence>
<dbReference type="PANTHER" id="PTHR12203:SF22">
    <property type="entry name" value="CAPSULE ASSOCIATED PROTEIN"/>
    <property type="match status" value="1"/>
</dbReference>
<evidence type="ECO:0000313" key="4">
    <source>
        <dbReference type="EMBL" id="KAJ2906123.1"/>
    </source>
</evidence>
<proteinExistence type="predicted"/>
<evidence type="ECO:0000256" key="1">
    <source>
        <dbReference type="SAM" id="MobiDB-lite"/>
    </source>
</evidence>
<protein>
    <submittedName>
        <fullName evidence="4">Glycosyltransferase family 90 protein</fullName>
    </submittedName>
</protein>
<keyword evidence="2" id="KW-1133">Transmembrane helix</keyword>
<dbReference type="EMBL" id="JAKWBI020000018">
    <property type="protein sequence ID" value="KAJ2906123.1"/>
    <property type="molecule type" value="Genomic_DNA"/>
</dbReference>
<accession>A0AAD5S4Y0</accession>
<dbReference type="InterPro" id="IPR006598">
    <property type="entry name" value="CAP10"/>
</dbReference>